<name>A0A6L9W139_9ACTN</name>
<feature type="domain" description="Flagellar hook-associated protein 2 C-terminal" evidence="7">
    <location>
        <begin position="217"/>
        <end position="453"/>
    </location>
</feature>
<dbReference type="InterPro" id="IPR040026">
    <property type="entry name" value="FliD"/>
</dbReference>
<dbReference type="RefSeq" id="WP_163203635.1">
    <property type="nucleotide sequence ID" value="NZ_JAAGWG010000008.1"/>
</dbReference>
<feature type="domain" description="Flagellar hook-associated protein 2 N-terminal" evidence="6">
    <location>
        <begin position="11"/>
        <end position="107"/>
    </location>
</feature>
<dbReference type="GO" id="GO:0005576">
    <property type="term" value="C:extracellular region"/>
    <property type="evidence" value="ECO:0007669"/>
    <property type="project" value="UniProtKB-SubCell"/>
</dbReference>
<sequence>MAGMSVDGLVSGLGTTDLINKLVSAEGASQAALKTRLTATNNAASAYRTVNTTFLAITTAAAKLTPEALASARTASSSSSAATATATATAVPGSKVTFTVESLASTHVQMSSSTWSSPTADARSAAQPAWPIEIRKSSDGSLAGTIDIPAGATLTDAAKAINDAGKGVTASIVKLGTDKYTLQLTSTTSGADGSFYVKTATEDDISAGSSFTTLAAGKDASIKFGDGFTASSSTNTFTDLMPGLSVTVTKADSTAPVTISVGNNDDAVAGQIQALVDAVNAAVSTVKDYTNNAKGSTAALRGDFSVGQLTGQLLDAVSTAVGPGGAPSVVGLSLTKDGKVSFDKSKFVTALQEQPDLAKRIILGTPASNGADGVPGGTDDVAAVTGIAGRLAQVAKNASDSTTGTLVSLANGQDSQAKDLKARIDAWDLRLDKRRETLTRQFTAMETALSSLKNQSTWLAGQINALG</sequence>
<evidence type="ECO:0000313" key="8">
    <source>
        <dbReference type="EMBL" id="NEK85552.1"/>
    </source>
</evidence>
<gene>
    <name evidence="8" type="primary">fliD</name>
    <name evidence="8" type="ORF">GCU60_07225</name>
</gene>
<dbReference type="GO" id="GO:0009421">
    <property type="term" value="C:bacterial-type flagellum filament cap"/>
    <property type="evidence" value="ECO:0007669"/>
    <property type="project" value="InterPro"/>
</dbReference>
<dbReference type="Pfam" id="PF07196">
    <property type="entry name" value="Flagellin_IN"/>
    <property type="match status" value="1"/>
</dbReference>
<proteinExistence type="inferred from homology"/>
<organism evidence="8 9">
    <name type="scientific">Blastococcus saxobsidens</name>
    <dbReference type="NCBI Taxonomy" id="138336"/>
    <lineage>
        <taxon>Bacteria</taxon>
        <taxon>Bacillati</taxon>
        <taxon>Actinomycetota</taxon>
        <taxon>Actinomycetes</taxon>
        <taxon>Geodermatophilales</taxon>
        <taxon>Geodermatophilaceae</taxon>
        <taxon>Blastococcus</taxon>
    </lineage>
</organism>
<comment type="subcellular location">
    <subcellularLocation>
        <location evidence="5">Secreted</location>
    </subcellularLocation>
    <subcellularLocation>
        <location evidence="5">Bacterial flagellum</location>
    </subcellularLocation>
</comment>
<dbReference type="EMBL" id="JAAGWG010000008">
    <property type="protein sequence ID" value="NEK85552.1"/>
    <property type="molecule type" value="Genomic_DNA"/>
</dbReference>
<keyword evidence="8" id="KW-0966">Cell projection</keyword>
<comment type="similarity">
    <text evidence="1 5">Belongs to the FliD family.</text>
</comment>
<accession>A0A6L9W139</accession>
<dbReference type="GO" id="GO:0009424">
    <property type="term" value="C:bacterial-type flagellum hook"/>
    <property type="evidence" value="ECO:0007669"/>
    <property type="project" value="UniProtKB-UniRule"/>
</dbReference>
<dbReference type="InterPro" id="IPR010809">
    <property type="entry name" value="FliD_C"/>
</dbReference>
<keyword evidence="3" id="KW-0175">Coiled coil</keyword>
<dbReference type="AlphaFoldDB" id="A0A6L9W139"/>
<keyword evidence="5" id="KW-0964">Secreted</keyword>
<reference evidence="8 9" key="1">
    <citation type="submission" date="2019-12" db="EMBL/GenBank/DDBJ databases">
        <title>the WGS of Blastococcus saxobsidens 67B17.</title>
        <authorList>
            <person name="Jiang Z."/>
        </authorList>
    </citation>
    <scope>NUCLEOTIDE SEQUENCE [LARGE SCALE GENOMIC DNA]</scope>
    <source>
        <strain evidence="8 9">67B17</strain>
    </source>
</reference>
<dbReference type="Proteomes" id="UP000479241">
    <property type="component" value="Unassembled WGS sequence"/>
</dbReference>
<evidence type="ECO:0000256" key="3">
    <source>
        <dbReference type="ARBA" id="ARBA00023054"/>
    </source>
</evidence>
<dbReference type="GO" id="GO:0007155">
    <property type="term" value="P:cell adhesion"/>
    <property type="evidence" value="ECO:0007669"/>
    <property type="project" value="InterPro"/>
</dbReference>
<evidence type="ECO:0000313" key="9">
    <source>
        <dbReference type="Proteomes" id="UP000479241"/>
    </source>
</evidence>
<comment type="caution">
    <text evidence="8">The sequence shown here is derived from an EMBL/GenBank/DDBJ whole genome shotgun (WGS) entry which is preliminary data.</text>
</comment>
<dbReference type="Pfam" id="PF02465">
    <property type="entry name" value="FliD_N"/>
    <property type="match status" value="1"/>
</dbReference>
<dbReference type="Pfam" id="PF07195">
    <property type="entry name" value="FliD_C"/>
    <property type="match status" value="1"/>
</dbReference>
<evidence type="ECO:0000256" key="2">
    <source>
        <dbReference type="ARBA" id="ARBA00011255"/>
    </source>
</evidence>
<dbReference type="PANTHER" id="PTHR30288:SF0">
    <property type="entry name" value="FLAGELLAR HOOK-ASSOCIATED PROTEIN 2"/>
    <property type="match status" value="1"/>
</dbReference>
<comment type="subunit">
    <text evidence="2 5">Homopentamer.</text>
</comment>
<dbReference type="InterPro" id="IPR010810">
    <property type="entry name" value="Flagellin_hook_IN_motif"/>
</dbReference>
<dbReference type="GO" id="GO:0071973">
    <property type="term" value="P:bacterial-type flagellum-dependent cell motility"/>
    <property type="evidence" value="ECO:0007669"/>
    <property type="project" value="TreeGrafter"/>
</dbReference>
<dbReference type="PANTHER" id="PTHR30288">
    <property type="entry name" value="FLAGELLAR CAP/ASSEMBLY PROTEIN FLID"/>
    <property type="match status" value="1"/>
</dbReference>
<keyword evidence="4 5" id="KW-0975">Bacterial flagellum</keyword>
<keyword evidence="8" id="KW-0282">Flagellum</keyword>
<evidence type="ECO:0000259" key="6">
    <source>
        <dbReference type="Pfam" id="PF02465"/>
    </source>
</evidence>
<evidence type="ECO:0000256" key="5">
    <source>
        <dbReference type="RuleBase" id="RU362066"/>
    </source>
</evidence>
<evidence type="ECO:0000256" key="4">
    <source>
        <dbReference type="ARBA" id="ARBA00023143"/>
    </source>
</evidence>
<protein>
    <recommendedName>
        <fullName evidence="5">Flagellar hook-associated protein 2</fullName>
        <shortName evidence="5">HAP2</shortName>
    </recommendedName>
    <alternativeName>
        <fullName evidence="5">Flagellar cap protein</fullName>
    </alternativeName>
</protein>
<evidence type="ECO:0000256" key="1">
    <source>
        <dbReference type="ARBA" id="ARBA00009764"/>
    </source>
</evidence>
<keyword evidence="8" id="KW-0969">Cilium</keyword>
<dbReference type="InterPro" id="IPR003481">
    <property type="entry name" value="FliD_N"/>
</dbReference>
<comment type="function">
    <text evidence="5">Required for morphogenesis and for the elongation of the flagellar filament by facilitating polymerization of the flagellin monomers at the tip of growing filament. Forms a capping structure, which prevents flagellin subunits (transported through the central channel of the flagellum) from leaking out without polymerization at the distal end.</text>
</comment>
<evidence type="ECO:0000259" key="7">
    <source>
        <dbReference type="Pfam" id="PF07195"/>
    </source>
</evidence>